<gene>
    <name evidence="4" type="ORF">EVOR1521_LOCUS23886</name>
</gene>
<evidence type="ECO:0000256" key="2">
    <source>
        <dbReference type="SAM" id="Phobius"/>
    </source>
</evidence>
<feature type="compositionally biased region" description="Low complexity" evidence="1">
    <location>
        <begin position="213"/>
        <end position="225"/>
    </location>
</feature>
<keyword evidence="2" id="KW-1133">Transmembrane helix</keyword>
<feature type="compositionally biased region" description="Gly residues" evidence="1">
    <location>
        <begin position="226"/>
        <end position="235"/>
    </location>
</feature>
<comment type="caution">
    <text evidence="4">The sequence shown here is derived from an EMBL/GenBank/DDBJ whole genome shotgun (WGS) entry which is preliminary data.</text>
</comment>
<evidence type="ECO:0000256" key="3">
    <source>
        <dbReference type="SAM" id="SignalP"/>
    </source>
</evidence>
<name>A0AA36J6L2_9DINO</name>
<feature type="compositionally biased region" description="Low complexity" evidence="1">
    <location>
        <begin position="236"/>
        <end position="251"/>
    </location>
</feature>
<feature type="transmembrane region" description="Helical" evidence="2">
    <location>
        <begin position="100"/>
        <end position="120"/>
    </location>
</feature>
<keyword evidence="5" id="KW-1185">Reference proteome</keyword>
<accession>A0AA36J6L2</accession>
<proteinExistence type="predicted"/>
<keyword evidence="3" id="KW-0732">Signal</keyword>
<evidence type="ECO:0000313" key="5">
    <source>
        <dbReference type="Proteomes" id="UP001178507"/>
    </source>
</evidence>
<sequence length="681" mass="73617">MARARFRVLVLALALLALRLGGSVFAVGRPPWTATSARPAPAAPPSARQALPEASLLLADLQPTPGAVSSAFNVITFLPQYLWLLMVLAPNWSVTRKVMAPLWPALLFCAVHLFIVVNVASTNSDNLSEFTLLAQVFDPRVSPGARWTSRLAWLFFESLELDAEAAMRRLAVLLALAGVLAALSLGRHVLKNGRPNWQGLLAGGGVAAAAGAAPAPPLDLAEGSEGAAGGEGGSPGSFAAESPGGADAELPNLPPPALPAGRGSGLMWLGQTKELSQEELQKMVTPPEVPRPSRSHDFVLCANIAGTLGSALQALKAFLTIARRLQERGWRVRVVFPALGTHEFDDLPLSTRNGTSLANMLDTTPLRQLLDIEEEADVVFERRQQVCWEQGCDVSVWSLVQVHTPQLRNLTVPHLWIGPGLEKWMFEQLFDNLATLGNAAEFPAPIRVFWQMQSYSPAMCGPFVYPALAKQVDAALVPKAQEESCAFVYVRRIIRRDKMWHLPGPFSLNMDVQAPVSAVAQRIAQVLKEHRVPCANFYVKLLGLNSTGFLSLVRLGFGAAASARRVRKRNCRLCTAGNMEILQKAASAPLLLAEKGSFWPDVPAARLLALGKPVAYLSGVQLPKRKVKVPNAVKAERFAEPEANVSVTRLACEGGLVYRGRCVRPGEDPNQGSVYECWPED</sequence>
<reference evidence="4" key="1">
    <citation type="submission" date="2023-08" db="EMBL/GenBank/DDBJ databases">
        <authorList>
            <person name="Chen Y."/>
            <person name="Shah S."/>
            <person name="Dougan E. K."/>
            <person name="Thang M."/>
            <person name="Chan C."/>
        </authorList>
    </citation>
    <scope>NUCLEOTIDE SEQUENCE</scope>
</reference>
<dbReference type="Proteomes" id="UP001178507">
    <property type="component" value="Unassembled WGS sequence"/>
</dbReference>
<feature type="chain" id="PRO_5041352923" evidence="3">
    <location>
        <begin position="27"/>
        <end position="681"/>
    </location>
</feature>
<keyword evidence="2" id="KW-0812">Transmembrane</keyword>
<keyword evidence="2" id="KW-0472">Membrane</keyword>
<feature type="region of interest" description="Disordered" evidence="1">
    <location>
        <begin position="213"/>
        <end position="264"/>
    </location>
</feature>
<feature type="signal peptide" evidence="3">
    <location>
        <begin position="1"/>
        <end position="26"/>
    </location>
</feature>
<protein>
    <submittedName>
        <fullName evidence="4">Uncharacterized protein</fullName>
    </submittedName>
</protein>
<dbReference type="AlphaFoldDB" id="A0AA36J6L2"/>
<dbReference type="Pfam" id="PF14108">
    <property type="entry name" value="ABA4-like"/>
    <property type="match status" value="1"/>
</dbReference>
<dbReference type="InterPro" id="IPR025461">
    <property type="entry name" value="ABA4-like"/>
</dbReference>
<feature type="transmembrane region" description="Helical" evidence="2">
    <location>
        <begin position="67"/>
        <end position="88"/>
    </location>
</feature>
<dbReference type="EMBL" id="CAUJNA010003377">
    <property type="protein sequence ID" value="CAJ1400570.1"/>
    <property type="molecule type" value="Genomic_DNA"/>
</dbReference>
<evidence type="ECO:0000256" key="1">
    <source>
        <dbReference type="SAM" id="MobiDB-lite"/>
    </source>
</evidence>
<evidence type="ECO:0000313" key="4">
    <source>
        <dbReference type="EMBL" id="CAJ1400570.1"/>
    </source>
</evidence>
<organism evidence="4 5">
    <name type="scientific">Effrenium voratum</name>
    <dbReference type="NCBI Taxonomy" id="2562239"/>
    <lineage>
        <taxon>Eukaryota</taxon>
        <taxon>Sar</taxon>
        <taxon>Alveolata</taxon>
        <taxon>Dinophyceae</taxon>
        <taxon>Suessiales</taxon>
        <taxon>Symbiodiniaceae</taxon>
        <taxon>Effrenium</taxon>
    </lineage>
</organism>